<dbReference type="PANTHER" id="PTHR42912:SF93">
    <property type="entry name" value="N6-ADENOSINE-METHYLTRANSFERASE TMT1A"/>
    <property type="match status" value="1"/>
</dbReference>
<name>A0ABV6QNS8_9ACTN</name>
<dbReference type="GO" id="GO:0008168">
    <property type="term" value="F:methyltransferase activity"/>
    <property type="evidence" value="ECO:0007669"/>
    <property type="project" value="UniProtKB-KW"/>
</dbReference>
<dbReference type="RefSeq" id="WP_380048584.1">
    <property type="nucleotide sequence ID" value="NZ_JBHLTC010000018.1"/>
</dbReference>
<protein>
    <submittedName>
        <fullName evidence="2">Class I SAM-dependent methyltransferase</fullName>
        <ecNumber evidence="2">2.1.-.-</ecNumber>
    </submittedName>
</protein>
<evidence type="ECO:0000259" key="1">
    <source>
        <dbReference type="Pfam" id="PF13649"/>
    </source>
</evidence>
<keyword evidence="2" id="KW-0808">Transferase</keyword>
<dbReference type="Gene3D" id="3.40.50.150">
    <property type="entry name" value="Vaccinia Virus protein VP39"/>
    <property type="match status" value="1"/>
</dbReference>
<dbReference type="InterPro" id="IPR029063">
    <property type="entry name" value="SAM-dependent_MTases_sf"/>
</dbReference>
<sequence>MTDDARRQREADLITYYDNETTDRVDRELPEWRVAKRDDFLELLRREQRKAVLEVGTGPGRDAQAFVDAGLDFRGVDLAPGSVEICRELGLDVQVGSVLDLPFETEAFDAGWTMSTLLHVSDADLPNALAELARVLKPGAPLALGLWGHPDWTEGPSGDSDYGPPRFFSFRSDETLHHQLSTIGQVEQTDRREIEGPFHYQWAVVRVGK</sequence>
<accession>A0ABV6QNS8</accession>
<evidence type="ECO:0000313" key="3">
    <source>
        <dbReference type="Proteomes" id="UP001589890"/>
    </source>
</evidence>
<gene>
    <name evidence="2" type="ORF">ACFFGN_17120</name>
</gene>
<dbReference type="InterPro" id="IPR050508">
    <property type="entry name" value="Methyltransf_Superfamily"/>
</dbReference>
<dbReference type="InterPro" id="IPR041698">
    <property type="entry name" value="Methyltransf_25"/>
</dbReference>
<reference evidence="2 3" key="1">
    <citation type="submission" date="2024-09" db="EMBL/GenBank/DDBJ databases">
        <authorList>
            <person name="Sun Q."/>
            <person name="Mori K."/>
        </authorList>
    </citation>
    <scope>NUCLEOTIDE SEQUENCE [LARGE SCALE GENOMIC DNA]</scope>
    <source>
        <strain evidence="2 3">CGMCC 1.15906</strain>
    </source>
</reference>
<evidence type="ECO:0000313" key="2">
    <source>
        <dbReference type="EMBL" id="MFC0625803.1"/>
    </source>
</evidence>
<comment type="caution">
    <text evidence="2">The sequence shown here is derived from an EMBL/GenBank/DDBJ whole genome shotgun (WGS) entry which is preliminary data.</text>
</comment>
<dbReference type="EMBL" id="JBHLTC010000018">
    <property type="protein sequence ID" value="MFC0625803.1"/>
    <property type="molecule type" value="Genomic_DNA"/>
</dbReference>
<dbReference type="Proteomes" id="UP001589890">
    <property type="component" value="Unassembled WGS sequence"/>
</dbReference>
<dbReference type="GO" id="GO:0032259">
    <property type="term" value="P:methylation"/>
    <property type="evidence" value="ECO:0007669"/>
    <property type="project" value="UniProtKB-KW"/>
</dbReference>
<proteinExistence type="predicted"/>
<keyword evidence="3" id="KW-1185">Reference proteome</keyword>
<dbReference type="CDD" id="cd02440">
    <property type="entry name" value="AdoMet_MTases"/>
    <property type="match status" value="1"/>
</dbReference>
<dbReference type="Pfam" id="PF13649">
    <property type="entry name" value="Methyltransf_25"/>
    <property type="match status" value="1"/>
</dbReference>
<dbReference type="PANTHER" id="PTHR42912">
    <property type="entry name" value="METHYLTRANSFERASE"/>
    <property type="match status" value="1"/>
</dbReference>
<organism evidence="2 3">
    <name type="scientific">Kribbella deserti</name>
    <dbReference type="NCBI Taxonomy" id="1926257"/>
    <lineage>
        <taxon>Bacteria</taxon>
        <taxon>Bacillati</taxon>
        <taxon>Actinomycetota</taxon>
        <taxon>Actinomycetes</taxon>
        <taxon>Propionibacteriales</taxon>
        <taxon>Kribbellaceae</taxon>
        <taxon>Kribbella</taxon>
    </lineage>
</organism>
<feature type="domain" description="Methyltransferase" evidence="1">
    <location>
        <begin position="52"/>
        <end position="139"/>
    </location>
</feature>
<keyword evidence="2" id="KW-0489">Methyltransferase</keyword>
<dbReference type="SUPFAM" id="SSF53335">
    <property type="entry name" value="S-adenosyl-L-methionine-dependent methyltransferases"/>
    <property type="match status" value="1"/>
</dbReference>
<dbReference type="EC" id="2.1.-.-" evidence="2"/>